<feature type="transmembrane region" description="Helical" evidence="1">
    <location>
        <begin position="47"/>
        <end position="72"/>
    </location>
</feature>
<proteinExistence type="predicted"/>
<evidence type="ECO:0008006" key="4">
    <source>
        <dbReference type="Google" id="ProtNLM"/>
    </source>
</evidence>
<keyword evidence="3" id="KW-1185">Reference proteome</keyword>
<reference evidence="2" key="1">
    <citation type="submission" date="2018-06" db="EMBL/GenBank/DDBJ databases">
        <title>Paenibacillus xerothermodurans sp. nov. an extremely dry heat resistant spore forming bacterium isolated from the soil of Cape Canaveral, Florida.</title>
        <authorList>
            <person name="Seuylemezian A."/>
            <person name="Kaur N."/>
            <person name="Patil P."/>
            <person name="Patil P."/>
            <person name="Mayilraj S."/>
            <person name="Vaishampayan P."/>
        </authorList>
    </citation>
    <scope>NUCLEOTIDE SEQUENCE [LARGE SCALE GENOMIC DNA]</scope>
    <source>
        <strain evidence="2">ATCC 27380</strain>
    </source>
</reference>
<dbReference type="RefSeq" id="WP_089198952.1">
    <property type="nucleotide sequence ID" value="NZ_NHRJ02000002.1"/>
</dbReference>
<name>A0A2W1NDX3_PAEXE</name>
<dbReference type="OrthoDB" id="2436717at2"/>
<dbReference type="EMBL" id="NHRJ02000002">
    <property type="protein sequence ID" value="PZE21810.1"/>
    <property type="molecule type" value="Genomic_DNA"/>
</dbReference>
<feature type="transmembrane region" description="Helical" evidence="1">
    <location>
        <begin position="118"/>
        <end position="137"/>
    </location>
</feature>
<evidence type="ECO:0000313" key="3">
    <source>
        <dbReference type="Proteomes" id="UP000214746"/>
    </source>
</evidence>
<gene>
    <name evidence="2" type="ORF">CBW46_005220</name>
</gene>
<protein>
    <recommendedName>
        <fullName evidence="4">DUF2269 family protein</fullName>
    </recommendedName>
</protein>
<comment type="caution">
    <text evidence="2">The sequence shown here is derived from an EMBL/GenBank/DDBJ whole genome shotgun (WGS) entry which is preliminary data.</text>
</comment>
<evidence type="ECO:0000313" key="2">
    <source>
        <dbReference type="EMBL" id="PZE21810.1"/>
    </source>
</evidence>
<evidence type="ECO:0000256" key="1">
    <source>
        <dbReference type="SAM" id="Phobius"/>
    </source>
</evidence>
<accession>A0A2W1NDX3</accession>
<organism evidence="2 3">
    <name type="scientific">Paenibacillus xerothermodurans</name>
    <dbReference type="NCBI Taxonomy" id="1977292"/>
    <lineage>
        <taxon>Bacteria</taxon>
        <taxon>Bacillati</taxon>
        <taxon>Bacillota</taxon>
        <taxon>Bacilli</taxon>
        <taxon>Bacillales</taxon>
        <taxon>Paenibacillaceae</taxon>
        <taxon>Paenibacillus</taxon>
    </lineage>
</organism>
<keyword evidence="1" id="KW-0472">Membrane</keyword>
<keyword evidence="1" id="KW-0812">Transmembrane</keyword>
<feature type="transmembrane region" description="Helical" evidence="1">
    <location>
        <begin position="78"/>
        <end position="97"/>
    </location>
</feature>
<feature type="transmembrane region" description="Helical" evidence="1">
    <location>
        <begin position="6"/>
        <end position="27"/>
    </location>
</feature>
<dbReference type="Proteomes" id="UP000214746">
    <property type="component" value="Unassembled WGS sequence"/>
</dbReference>
<sequence>MYPSLVFIHVVSALVSIGPFIVLIPLLSKLRTAEGSLLHSYLDTFQFVVRLCKHSGHVLVLSGLLLLWLGGWPWNTPWIAATFFVLIGSVFFMARAFSPTIHHLRQVDAPDTALINKLARALYIYLFILFLMLWLMIMKPALW</sequence>
<dbReference type="AlphaFoldDB" id="A0A2W1NDX3"/>
<keyword evidence="1" id="KW-1133">Transmembrane helix</keyword>